<keyword evidence="2" id="KW-0812">Transmembrane</keyword>
<dbReference type="Proteomes" id="UP000267164">
    <property type="component" value="Chromosome"/>
</dbReference>
<feature type="compositionally biased region" description="Pro residues" evidence="1">
    <location>
        <begin position="273"/>
        <end position="287"/>
    </location>
</feature>
<organism evidence="3 4">
    <name type="scientific">Nocardia yunnanensis</name>
    <dbReference type="NCBI Taxonomy" id="2382165"/>
    <lineage>
        <taxon>Bacteria</taxon>
        <taxon>Bacillati</taxon>
        <taxon>Actinomycetota</taxon>
        <taxon>Actinomycetes</taxon>
        <taxon>Mycobacteriales</taxon>
        <taxon>Nocardiaceae</taxon>
        <taxon>Nocardia</taxon>
    </lineage>
</organism>
<name>A0A386ZIZ4_9NOCA</name>
<proteinExistence type="predicted"/>
<protein>
    <recommendedName>
        <fullName evidence="5">DUF2637 domain-containing protein</fullName>
    </recommendedName>
</protein>
<gene>
    <name evidence="3" type="ORF">D7D52_31130</name>
</gene>
<evidence type="ECO:0000256" key="1">
    <source>
        <dbReference type="SAM" id="MobiDB-lite"/>
    </source>
</evidence>
<evidence type="ECO:0000313" key="3">
    <source>
        <dbReference type="EMBL" id="AYF77527.1"/>
    </source>
</evidence>
<evidence type="ECO:0008006" key="5">
    <source>
        <dbReference type="Google" id="ProtNLM"/>
    </source>
</evidence>
<keyword evidence="2" id="KW-0472">Membrane</keyword>
<feature type="transmembrane region" description="Helical" evidence="2">
    <location>
        <begin position="156"/>
        <end position="177"/>
    </location>
</feature>
<feature type="transmembrane region" description="Helical" evidence="2">
    <location>
        <begin position="189"/>
        <end position="208"/>
    </location>
</feature>
<feature type="transmembrane region" description="Helical" evidence="2">
    <location>
        <begin position="118"/>
        <end position="136"/>
    </location>
</feature>
<accession>A0A386ZIZ4</accession>
<dbReference type="AlphaFoldDB" id="A0A386ZIZ4"/>
<keyword evidence="2" id="KW-1133">Transmembrane helix</keyword>
<feature type="compositionally biased region" description="Basic and acidic residues" evidence="1">
    <location>
        <begin position="329"/>
        <end position="351"/>
    </location>
</feature>
<reference evidence="3 4" key="1">
    <citation type="submission" date="2018-09" db="EMBL/GenBank/DDBJ databases">
        <title>Nocardia yunnanensis sp. nov., an actinomycete isolated from a soil sample.</title>
        <authorList>
            <person name="Zhang J."/>
        </authorList>
    </citation>
    <scope>NUCLEOTIDE SEQUENCE [LARGE SCALE GENOMIC DNA]</scope>
    <source>
        <strain evidence="3 4">CFHS0054</strain>
    </source>
</reference>
<dbReference type="OrthoDB" id="4556509at2"/>
<feature type="region of interest" description="Disordered" evidence="1">
    <location>
        <begin position="254"/>
        <end position="364"/>
    </location>
</feature>
<keyword evidence="4" id="KW-1185">Reference proteome</keyword>
<sequence length="405" mass="44392">MTIEHPREDEVSQLAQRVEKARGRLAYQYDPALTDALSETELVAERELAERIREQERAQRWKQAEAAASAADRARQTTEEIEKADIRDLLLARKAIAAQRRESSPHAKLASLYKHRAWSQRALAGVVAAGMLWSAVNVQHNIAPGGASDPLYWFSYLLEGMISVCLVIIMIGTNKVAEWGVIDSRKQVVVAEIALLSLTVVLNTYPYLKQGSYYDVAVHAIAPVMIGVALLIHNAAAGRYGLAIVRATDQIRDLPDPGEQLRRAAPVVTWPSRPQPPTVQAPTPALPAAPAEPERTVDAEAQVVEPDTRATKSESHSGNGRSSENGRATADKERRSATGKTRKAEEDDRSPLADLADPVPPLNVYDTGQFRIAETLEQELAELQAARRRARAASRSRNGSSLDDD</sequence>
<feature type="compositionally biased region" description="Basic and acidic residues" evidence="1">
    <location>
        <begin position="306"/>
        <end position="315"/>
    </location>
</feature>
<dbReference type="KEGG" id="nyu:D7D52_31130"/>
<dbReference type="RefSeq" id="WP_120742077.1">
    <property type="nucleotide sequence ID" value="NZ_CP032568.1"/>
</dbReference>
<feature type="compositionally biased region" description="Polar residues" evidence="1">
    <location>
        <begin position="316"/>
        <end position="326"/>
    </location>
</feature>
<feature type="transmembrane region" description="Helical" evidence="2">
    <location>
        <begin position="220"/>
        <end position="242"/>
    </location>
</feature>
<feature type="region of interest" description="Disordered" evidence="1">
    <location>
        <begin position="385"/>
        <end position="405"/>
    </location>
</feature>
<evidence type="ECO:0000313" key="4">
    <source>
        <dbReference type="Proteomes" id="UP000267164"/>
    </source>
</evidence>
<dbReference type="EMBL" id="CP032568">
    <property type="protein sequence ID" value="AYF77527.1"/>
    <property type="molecule type" value="Genomic_DNA"/>
</dbReference>
<evidence type="ECO:0000256" key="2">
    <source>
        <dbReference type="SAM" id="Phobius"/>
    </source>
</evidence>